<proteinExistence type="inferred from homology"/>
<dbReference type="GO" id="GO:0009986">
    <property type="term" value="C:cell surface"/>
    <property type="evidence" value="ECO:0007669"/>
    <property type="project" value="TreeGrafter"/>
</dbReference>
<dbReference type="SUPFAM" id="SSF49785">
    <property type="entry name" value="Galactose-binding domain-like"/>
    <property type="match status" value="1"/>
</dbReference>
<evidence type="ECO:0000313" key="7">
    <source>
        <dbReference type="EMBL" id="SDW17044.1"/>
    </source>
</evidence>
<name>A0A8X8ICT6_9BACT</name>
<evidence type="ECO:0000256" key="2">
    <source>
        <dbReference type="ARBA" id="ARBA00023295"/>
    </source>
</evidence>
<dbReference type="InterPro" id="IPR041342">
    <property type="entry name" value="CBM35"/>
</dbReference>
<protein>
    <submittedName>
        <fullName evidence="7">Carbohydrate binding module (Family 6)</fullName>
    </submittedName>
</protein>
<evidence type="ECO:0000259" key="6">
    <source>
        <dbReference type="Pfam" id="PF18099"/>
    </source>
</evidence>
<evidence type="ECO:0000259" key="5">
    <source>
        <dbReference type="Pfam" id="PF00150"/>
    </source>
</evidence>
<feature type="chain" id="PRO_5036451920" evidence="4">
    <location>
        <begin position="26"/>
        <end position="590"/>
    </location>
</feature>
<keyword evidence="8" id="KW-1185">Reference proteome</keyword>
<keyword evidence="1 3" id="KW-0378">Hydrolase</keyword>
<dbReference type="PANTHER" id="PTHR31297">
    <property type="entry name" value="GLUCAN ENDO-1,6-BETA-GLUCOSIDASE B"/>
    <property type="match status" value="1"/>
</dbReference>
<dbReference type="EMBL" id="FNNO01000001">
    <property type="protein sequence ID" value="SDW17044.1"/>
    <property type="molecule type" value="Genomic_DNA"/>
</dbReference>
<evidence type="ECO:0000313" key="8">
    <source>
        <dbReference type="Proteomes" id="UP000198711"/>
    </source>
</evidence>
<dbReference type="PANTHER" id="PTHR31297:SF13">
    <property type="entry name" value="PUTATIVE-RELATED"/>
    <property type="match status" value="1"/>
</dbReference>
<dbReference type="Gene3D" id="2.60.120.260">
    <property type="entry name" value="Galactose-binding domain-like"/>
    <property type="match status" value="1"/>
</dbReference>
<dbReference type="InterPro" id="IPR050386">
    <property type="entry name" value="Glycosyl_hydrolase_5"/>
</dbReference>
<dbReference type="InterPro" id="IPR008979">
    <property type="entry name" value="Galactose-bd-like_sf"/>
</dbReference>
<dbReference type="AlphaFoldDB" id="A0A8X8ICT6"/>
<dbReference type="SUPFAM" id="SSF51445">
    <property type="entry name" value="(Trans)glycosidases"/>
    <property type="match status" value="1"/>
</dbReference>
<evidence type="ECO:0000256" key="1">
    <source>
        <dbReference type="ARBA" id="ARBA00022801"/>
    </source>
</evidence>
<dbReference type="GO" id="GO:0005576">
    <property type="term" value="C:extracellular region"/>
    <property type="evidence" value="ECO:0007669"/>
    <property type="project" value="TreeGrafter"/>
</dbReference>
<feature type="domain" description="Glycoside hydrolase family 5" evidence="5">
    <location>
        <begin position="90"/>
        <end position="350"/>
    </location>
</feature>
<dbReference type="GO" id="GO:0008422">
    <property type="term" value="F:beta-glucosidase activity"/>
    <property type="evidence" value="ECO:0007669"/>
    <property type="project" value="TreeGrafter"/>
</dbReference>
<gene>
    <name evidence="7" type="ORF">SAMN05444410_101408</name>
</gene>
<organism evidence="7 8">
    <name type="scientific">Hydrobacter penzbergensis</name>
    <dbReference type="NCBI Taxonomy" id="1235997"/>
    <lineage>
        <taxon>Bacteria</taxon>
        <taxon>Pseudomonadati</taxon>
        <taxon>Bacteroidota</taxon>
        <taxon>Chitinophagia</taxon>
        <taxon>Chitinophagales</taxon>
        <taxon>Chitinophagaceae</taxon>
        <taxon>Hydrobacter</taxon>
    </lineage>
</organism>
<feature type="signal peptide" evidence="4">
    <location>
        <begin position="1"/>
        <end position="25"/>
    </location>
</feature>
<sequence>MLLKSFVYRNFYIGLFMLLCCTAQAQGFLKVDGQKIVNDKDENVLLRSIGLGGWMIQEGYMLRLEGEGMQHKIKSRIEQLIGKQATDSFYHRWRKNHISRAEVDSLKAWGFNAIRLPMHFNLFTLPVDEEPVKGRHTWLKEGFQLVDSLLSWCKKAHIYLILDLHAAPGGQGNDLNIADRDASKPSLWESRENQLKTIALWEKIAQRYANEPWIGGYDLLNEPNWGFSLNPKDRNGIWEQHNEPLWNFLKEVATAVRKVDTRHLLIIEGNGWGNNYAGLPSIWDKNLCMSFHKYWNYNDQQSIKNILEARQRYNVPVWLGETGENSNVWFREAVALLEQNNIGWSWWPLKKMGVNNPLEVKVPADYGKVLSYWNGNGPKPTKAAAKKVFFQLAENVKLRNCLLHRDVLDALFRQVHSSETIPFTNHKKNNSGLIIYATDYDLGRSGSAYLDMDSADYHISSGGSWQIWNKGRVYRNDGVDIDVNDDPLSNGHKVTKMEDGEWLNYTFYLTAPATYYIRLRLSASAPDQKMAISVNGEAPQAISFNPVENEKQKWQTIEIAKKQLPKGKNSIRIYAKSNQMEFGFIQLTKL</sequence>
<dbReference type="Gene3D" id="3.20.20.80">
    <property type="entry name" value="Glycosidases"/>
    <property type="match status" value="1"/>
</dbReference>
<keyword evidence="4" id="KW-0732">Signal</keyword>
<dbReference type="InterPro" id="IPR001547">
    <property type="entry name" value="Glyco_hydro_5"/>
</dbReference>
<evidence type="ECO:0000256" key="4">
    <source>
        <dbReference type="SAM" id="SignalP"/>
    </source>
</evidence>
<accession>A0A8X8ICT6</accession>
<comment type="caution">
    <text evidence="7">The sequence shown here is derived from an EMBL/GenBank/DDBJ whole genome shotgun (WGS) entry which is preliminary data.</text>
</comment>
<dbReference type="InterPro" id="IPR017853">
    <property type="entry name" value="GH"/>
</dbReference>
<dbReference type="Pfam" id="PF00150">
    <property type="entry name" value="Cellulase"/>
    <property type="match status" value="1"/>
</dbReference>
<dbReference type="RefSeq" id="WP_257574646.1">
    <property type="nucleotide sequence ID" value="NZ_FNNO01000001.1"/>
</dbReference>
<dbReference type="Proteomes" id="UP000198711">
    <property type="component" value="Unassembled WGS sequence"/>
</dbReference>
<dbReference type="GO" id="GO:0009251">
    <property type="term" value="P:glucan catabolic process"/>
    <property type="evidence" value="ECO:0007669"/>
    <property type="project" value="TreeGrafter"/>
</dbReference>
<comment type="similarity">
    <text evidence="3">Belongs to the glycosyl hydrolase 5 (cellulase A) family.</text>
</comment>
<reference evidence="7 8" key="1">
    <citation type="submission" date="2016-10" db="EMBL/GenBank/DDBJ databases">
        <authorList>
            <person name="Varghese N."/>
            <person name="Submissions S."/>
        </authorList>
    </citation>
    <scope>NUCLEOTIDE SEQUENCE [LARGE SCALE GENOMIC DNA]</scope>
    <source>
        <strain evidence="7 8">DSM 25353</strain>
    </source>
</reference>
<evidence type="ECO:0000256" key="3">
    <source>
        <dbReference type="RuleBase" id="RU361153"/>
    </source>
</evidence>
<dbReference type="Pfam" id="PF18099">
    <property type="entry name" value="CBM_35_2"/>
    <property type="match status" value="1"/>
</dbReference>
<keyword evidence="2 3" id="KW-0326">Glycosidase</keyword>
<dbReference type="CDD" id="cd04080">
    <property type="entry name" value="CBM6_cellulase-like"/>
    <property type="match status" value="1"/>
</dbReference>
<feature type="domain" description="Carbohydrate binding module family 35" evidence="6">
    <location>
        <begin position="478"/>
        <end position="583"/>
    </location>
</feature>